<dbReference type="InterPro" id="IPR051620">
    <property type="entry name" value="ORF904-like_C"/>
</dbReference>
<dbReference type="PROSITE" id="PS51206">
    <property type="entry name" value="SF3_HELICASE_1"/>
    <property type="match status" value="1"/>
</dbReference>
<dbReference type="PANTHER" id="PTHR35372">
    <property type="entry name" value="ATP BINDING PROTEIN-RELATED"/>
    <property type="match status" value="1"/>
</dbReference>
<evidence type="ECO:0000313" key="6">
    <source>
        <dbReference type="EMBL" id="MCI4674785.1"/>
    </source>
</evidence>
<evidence type="ECO:0000259" key="5">
    <source>
        <dbReference type="PROSITE" id="PS51206"/>
    </source>
</evidence>
<dbReference type="NCBIfam" id="TIGR01613">
    <property type="entry name" value="primase_Cterm"/>
    <property type="match status" value="1"/>
</dbReference>
<keyword evidence="3" id="KW-0067">ATP-binding</keyword>
<dbReference type="SUPFAM" id="SSF52540">
    <property type="entry name" value="P-loop containing nucleoside triphosphate hydrolases"/>
    <property type="match status" value="1"/>
</dbReference>
<dbReference type="InterPro" id="IPR027417">
    <property type="entry name" value="P-loop_NTPase"/>
</dbReference>
<feature type="region of interest" description="Disordered" evidence="4">
    <location>
        <begin position="307"/>
        <end position="327"/>
    </location>
</feature>
<protein>
    <submittedName>
        <fullName evidence="6">Phage/plasmid primase, P4 family</fullName>
    </submittedName>
</protein>
<accession>A0ABS9YU67</accession>
<dbReference type="Proteomes" id="UP001139068">
    <property type="component" value="Unassembled WGS sequence"/>
</dbReference>
<dbReference type="InterPro" id="IPR006500">
    <property type="entry name" value="Helicase_put_C_phage/plasmid"/>
</dbReference>
<evidence type="ECO:0000256" key="2">
    <source>
        <dbReference type="ARBA" id="ARBA00022801"/>
    </source>
</evidence>
<organism evidence="6 7">
    <name type="scientific">Candidatus Mycolicibacterium alkanivorans</name>
    <dbReference type="NCBI Taxonomy" id="2954114"/>
    <lineage>
        <taxon>Bacteria</taxon>
        <taxon>Bacillati</taxon>
        <taxon>Actinomycetota</taxon>
        <taxon>Actinomycetes</taxon>
        <taxon>Mycobacteriales</taxon>
        <taxon>Mycobacteriaceae</taxon>
        <taxon>Mycolicibacterium</taxon>
    </lineage>
</organism>
<evidence type="ECO:0000256" key="3">
    <source>
        <dbReference type="ARBA" id="ARBA00022840"/>
    </source>
</evidence>
<dbReference type="Pfam" id="PF09250">
    <property type="entry name" value="Prim-Pol"/>
    <property type="match status" value="1"/>
</dbReference>
<dbReference type="RefSeq" id="WP_243071176.1">
    <property type="nucleotide sequence ID" value="NZ_JAIVFL010000001.1"/>
</dbReference>
<dbReference type="CDD" id="cd04859">
    <property type="entry name" value="Prim_Pol"/>
    <property type="match status" value="1"/>
</dbReference>
<dbReference type="InterPro" id="IPR014818">
    <property type="entry name" value="Phage/plasmid_primase_P4_C"/>
</dbReference>
<reference evidence="6" key="1">
    <citation type="journal article" date="2022" name="ISME J.">
        <title>Identification of active gaseous-alkane degraders at natural gas seeps.</title>
        <authorList>
            <person name="Farhan Ul Haque M."/>
            <person name="Hernandez M."/>
            <person name="Crombie A.T."/>
            <person name="Murrell J.C."/>
        </authorList>
    </citation>
    <scope>NUCLEOTIDE SEQUENCE</scope>
    <source>
        <strain evidence="6">ANDR5</strain>
    </source>
</reference>
<dbReference type="InterPro" id="IPR045455">
    <property type="entry name" value="NrS-1_pol-like_helicase"/>
</dbReference>
<dbReference type="InterPro" id="IPR015330">
    <property type="entry name" value="DNA_primase/pol_bifunc_N"/>
</dbReference>
<feature type="compositionally biased region" description="Basic and acidic residues" evidence="4">
    <location>
        <begin position="307"/>
        <end position="323"/>
    </location>
</feature>
<dbReference type="Pfam" id="PF08706">
    <property type="entry name" value="D5_N"/>
    <property type="match status" value="1"/>
</dbReference>
<evidence type="ECO:0000256" key="1">
    <source>
        <dbReference type="ARBA" id="ARBA00022741"/>
    </source>
</evidence>
<dbReference type="EMBL" id="JAIVFL010000001">
    <property type="protein sequence ID" value="MCI4674785.1"/>
    <property type="molecule type" value="Genomic_DNA"/>
</dbReference>
<comment type="caution">
    <text evidence="6">The sequence shown here is derived from an EMBL/GenBank/DDBJ whole genome shotgun (WGS) entry which is preliminary data.</text>
</comment>
<gene>
    <name evidence="6" type="ORF">K9U37_07630</name>
</gene>
<evidence type="ECO:0000313" key="7">
    <source>
        <dbReference type="Proteomes" id="UP001139068"/>
    </source>
</evidence>
<keyword evidence="1" id="KW-0547">Nucleotide-binding</keyword>
<name>A0ABS9YU67_9MYCO</name>
<dbReference type="SMART" id="SM00943">
    <property type="entry name" value="Prim-Pol"/>
    <property type="match status" value="1"/>
</dbReference>
<dbReference type="Pfam" id="PF19263">
    <property type="entry name" value="DUF5906"/>
    <property type="match status" value="1"/>
</dbReference>
<keyword evidence="2" id="KW-0378">Hydrolase</keyword>
<dbReference type="Gene3D" id="3.40.50.300">
    <property type="entry name" value="P-loop containing nucleotide triphosphate hydrolases"/>
    <property type="match status" value="1"/>
</dbReference>
<keyword evidence="7" id="KW-1185">Reference proteome</keyword>
<dbReference type="SMART" id="SM00885">
    <property type="entry name" value="D5_N"/>
    <property type="match status" value="1"/>
</dbReference>
<dbReference type="InterPro" id="IPR014015">
    <property type="entry name" value="Helicase_SF3_DNA-vir"/>
</dbReference>
<sequence length="759" mass="83001">MNLEIPVVTGLDTLSAALAYAQSGWHILPVRLDTKHPGSVVGKAWPSKSSREPEQLVAWFAGTSFGIALHCGRSGALAADVDRTEKMPEVLARHCVSAPFQATRPDTPGRGHYVFAQPPGRTIGNGGGRLGSSFGEIRGLNGVIIVEPSTHPNGGEYRWIRTGPVPVLPDELAVLLDDASPGEDAATDTQVAEFIAAHTDSVRPEILHGWTRALAGKIERGESSHTSLSSVLTGAMKEARAGFFPAAEAIKQLKPIFVNSVALGGSTGVVRVGARAEAEFNSILAWSVAQAQAADLDAIRERTQREMPDNVTDTDRSEWKTGDTGDPGKFFDKQTGLLALNLAETVMESVTCGFNDITEQFYTYSGGVWKTNRGHIEHHIARLLGNRYRNAHARNTLDLIRYSTDTARITCEPQPDYINVENGMLNWRTGELSEHHPDHLSTVQLPTAYDPDAECPRFDTFLSEVLPPDCINLMWEIIGYTTYSGNPLHAAILLFGKGRNGKGTLIRVLEKLLGRHNCSSVGLHELTDNRFRAASLYGKLANLAGDLDSKWIANTAMFKSITGGDLIQAEHKFGAPFDFTPWALPFYSANKAFGSADSSEGWVARWTVVPFPNDFSDSKNIKLDADLQTPSELRGVLRRGLQSLPGLLGRARFLEPDSVHDAKADFIAASDAVRSWIGEQCELDSDSWTARTDLFRAYQSHAFADGSKALSAREFYNRIEQIRGLWRATRNGARGFRGIRLLEQGAGSGAHKNFENARW</sequence>
<dbReference type="SUPFAM" id="SSF56747">
    <property type="entry name" value="Prim-pol domain"/>
    <property type="match status" value="1"/>
</dbReference>
<feature type="domain" description="SF3 helicase" evidence="5">
    <location>
        <begin position="469"/>
        <end position="624"/>
    </location>
</feature>
<proteinExistence type="predicted"/>
<evidence type="ECO:0000256" key="4">
    <source>
        <dbReference type="SAM" id="MobiDB-lite"/>
    </source>
</evidence>
<dbReference type="PANTHER" id="PTHR35372:SF2">
    <property type="entry name" value="SF3 HELICASE DOMAIN-CONTAINING PROTEIN"/>
    <property type="match status" value="1"/>
</dbReference>